<feature type="compositionally biased region" description="Polar residues" evidence="5">
    <location>
        <begin position="126"/>
        <end position="135"/>
    </location>
</feature>
<evidence type="ECO:0000313" key="7">
    <source>
        <dbReference type="EMBL" id="PKA66276.1"/>
    </source>
</evidence>
<protein>
    <submittedName>
        <fullName evidence="7">Protein CCA1</fullName>
    </submittedName>
</protein>
<dbReference type="STRING" id="1088818.A0A2I0BET7"/>
<keyword evidence="4" id="KW-0539">Nucleus</keyword>
<feature type="region of interest" description="Disordered" evidence="5">
    <location>
        <begin position="497"/>
        <end position="549"/>
    </location>
</feature>
<name>A0A2I0BET7_9ASPA</name>
<dbReference type="PANTHER" id="PTHR12802:SF177">
    <property type="entry name" value="PROTEIN CCA1"/>
    <property type="match status" value="1"/>
</dbReference>
<evidence type="ECO:0000313" key="8">
    <source>
        <dbReference type="Proteomes" id="UP000236161"/>
    </source>
</evidence>
<dbReference type="SMART" id="SM00717">
    <property type="entry name" value="SANT"/>
    <property type="match status" value="1"/>
</dbReference>
<feature type="region of interest" description="Disordered" evidence="5">
    <location>
        <begin position="267"/>
        <end position="292"/>
    </location>
</feature>
<evidence type="ECO:0000256" key="1">
    <source>
        <dbReference type="ARBA" id="ARBA00023015"/>
    </source>
</evidence>
<dbReference type="Proteomes" id="UP000236161">
    <property type="component" value="Unassembled WGS sequence"/>
</dbReference>
<dbReference type="AlphaFoldDB" id="A0A2I0BET7"/>
<dbReference type="Pfam" id="PF00249">
    <property type="entry name" value="Myb_DNA-binding"/>
    <property type="match status" value="1"/>
</dbReference>
<evidence type="ECO:0000256" key="5">
    <source>
        <dbReference type="SAM" id="MobiDB-lite"/>
    </source>
</evidence>
<feature type="domain" description="HTH myb-type" evidence="6">
    <location>
        <begin position="23"/>
        <end position="89"/>
    </location>
</feature>
<evidence type="ECO:0000259" key="6">
    <source>
        <dbReference type="PROSITE" id="PS51294"/>
    </source>
</evidence>
<evidence type="ECO:0000256" key="3">
    <source>
        <dbReference type="ARBA" id="ARBA00023163"/>
    </source>
</evidence>
<feature type="compositionally biased region" description="Polar residues" evidence="5">
    <location>
        <begin position="267"/>
        <end position="277"/>
    </location>
</feature>
<dbReference type="InterPro" id="IPR017930">
    <property type="entry name" value="Myb_dom"/>
</dbReference>
<keyword evidence="2" id="KW-0238">DNA-binding</keyword>
<feature type="region of interest" description="Disordered" evidence="5">
    <location>
        <begin position="650"/>
        <end position="672"/>
    </location>
</feature>
<reference evidence="7 8" key="1">
    <citation type="journal article" date="2017" name="Nature">
        <title>The Apostasia genome and the evolution of orchids.</title>
        <authorList>
            <person name="Zhang G.Q."/>
            <person name="Liu K.W."/>
            <person name="Li Z."/>
            <person name="Lohaus R."/>
            <person name="Hsiao Y.Y."/>
            <person name="Niu S.C."/>
            <person name="Wang J.Y."/>
            <person name="Lin Y.C."/>
            <person name="Xu Q."/>
            <person name="Chen L.J."/>
            <person name="Yoshida K."/>
            <person name="Fujiwara S."/>
            <person name="Wang Z.W."/>
            <person name="Zhang Y.Q."/>
            <person name="Mitsuda N."/>
            <person name="Wang M."/>
            <person name="Liu G.H."/>
            <person name="Pecoraro L."/>
            <person name="Huang H.X."/>
            <person name="Xiao X.J."/>
            <person name="Lin M."/>
            <person name="Wu X.Y."/>
            <person name="Wu W.L."/>
            <person name="Chen Y.Y."/>
            <person name="Chang S.B."/>
            <person name="Sakamoto S."/>
            <person name="Ohme-Takagi M."/>
            <person name="Yagi M."/>
            <person name="Zeng S.J."/>
            <person name="Shen C.Y."/>
            <person name="Yeh C.M."/>
            <person name="Luo Y.B."/>
            <person name="Tsai W.C."/>
            <person name="Van de Peer Y."/>
            <person name="Liu Z.J."/>
        </authorList>
    </citation>
    <scope>NUCLEOTIDE SEQUENCE [LARGE SCALE GENOMIC DNA]</scope>
    <source>
        <strain evidence="8">cv. Shenzhen</strain>
        <tissue evidence="7">Stem</tissue>
    </source>
</reference>
<evidence type="ECO:0000256" key="4">
    <source>
        <dbReference type="ARBA" id="ARBA00023242"/>
    </source>
</evidence>
<dbReference type="OrthoDB" id="118550at2759"/>
<dbReference type="CDD" id="cd00167">
    <property type="entry name" value="SANT"/>
    <property type="match status" value="1"/>
</dbReference>
<feature type="compositionally biased region" description="Basic and acidic residues" evidence="5">
    <location>
        <begin position="650"/>
        <end position="660"/>
    </location>
</feature>
<organism evidence="7 8">
    <name type="scientific">Apostasia shenzhenica</name>
    <dbReference type="NCBI Taxonomy" id="1088818"/>
    <lineage>
        <taxon>Eukaryota</taxon>
        <taxon>Viridiplantae</taxon>
        <taxon>Streptophyta</taxon>
        <taxon>Embryophyta</taxon>
        <taxon>Tracheophyta</taxon>
        <taxon>Spermatophyta</taxon>
        <taxon>Magnoliopsida</taxon>
        <taxon>Liliopsida</taxon>
        <taxon>Asparagales</taxon>
        <taxon>Orchidaceae</taxon>
        <taxon>Apostasioideae</taxon>
        <taxon>Apostasia</taxon>
    </lineage>
</organism>
<dbReference type="NCBIfam" id="TIGR01557">
    <property type="entry name" value="myb_SHAQKYF"/>
    <property type="match status" value="1"/>
</dbReference>
<keyword evidence="8" id="KW-1185">Reference proteome</keyword>
<feature type="region of interest" description="Disordered" evidence="5">
    <location>
        <begin position="598"/>
        <end position="623"/>
    </location>
</feature>
<gene>
    <name evidence="7" type="primary">CCA1</name>
    <name evidence="7" type="ORF">AXF42_Ash006973</name>
</gene>
<dbReference type="InterPro" id="IPR001005">
    <property type="entry name" value="SANT/Myb"/>
</dbReference>
<proteinExistence type="predicted"/>
<dbReference type="PROSITE" id="PS51294">
    <property type="entry name" value="HTH_MYB"/>
    <property type="match status" value="1"/>
</dbReference>
<dbReference type="SUPFAM" id="SSF46689">
    <property type="entry name" value="Homeodomain-like"/>
    <property type="match status" value="1"/>
</dbReference>
<dbReference type="PANTHER" id="PTHR12802">
    <property type="entry name" value="SWI/SNF COMPLEX-RELATED"/>
    <property type="match status" value="1"/>
</dbReference>
<feature type="region of interest" description="Disordered" evidence="5">
    <location>
        <begin position="96"/>
        <end position="141"/>
    </location>
</feature>
<keyword evidence="3" id="KW-0804">Transcription</keyword>
<dbReference type="GO" id="GO:0003677">
    <property type="term" value="F:DNA binding"/>
    <property type="evidence" value="ECO:0007669"/>
    <property type="project" value="UniProtKB-KW"/>
</dbReference>
<accession>A0A2I0BET7</accession>
<dbReference type="EMBL" id="KZ451886">
    <property type="protein sequence ID" value="PKA66276.1"/>
    <property type="molecule type" value="Genomic_DNA"/>
</dbReference>
<feature type="compositionally biased region" description="Basic and acidic residues" evidence="5">
    <location>
        <begin position="533"/>
        <end position="549"/>
    </location>
</feature>
<feature type="compositionally biased region" description="Basic and acidic residues" evidence="5">
    <location>
        <begin position="505"/>
        <end position="517"/>
    </location>
</feature>
<feature type="compositionally biased region" description="Basic and acidic residues" evidence="5">
    <location>
        <begin position="605"/>
        <end position="621"/>
    </location>
</feature>
<keyword evidence="1" id="KW-0805">Transcription regulation</keyword>
<dbReference type="InterPro" id="IPR006447">
    <property type="entry name" value="Myb_dom_plants"/>
</dbReference>
<sequence length="672" mass="73890">MSLRMEVNSSGEEHVVKTRKPYIITKQRERWTEEEHRRFLEALKLHGRAWQRIEVALLWGSYLYIAEHIGTKTAIQIRSHAQKFFTKLEKEAAAKGMPLGQAHDIEIPPPRPKRKPNSPYPRKSSGTCFPSATDSGNDKTSKFSYSHEAYKQDFGLESNAIVEVSATKNSVQGTNECSDEGSSAIVLNLFQETPLSSSSPGNKGSANPYSFREFVPIVNEQNETLSTKGSSLSIEVNTETSINSLSNSVHDPGNRNETRINLHSLPMNSTLDQTNGCGKQAGKPSKGDIQEDAKNHDHPEVNFENGGFPSNASQFVNQPISLVPGFNSSSATSSISQPFPTFQPISQFRSAQDFYRYVLNISSNFSSLIVTTLMQNPAIHAAARMAASIWPSAETSSDSSNMAAIAAATVAAASAWWATHGLLPFFPPIHTGFTFPPSATAVPIMNTSLAQEDYMEEKHMTHQNSSLTDLHADCQANPNALKSAISSSSEIEKDHSNINTGAYHNSDKAKISKKIERSSCGSNTPSSSEVETDAAHKKNCETKDESKHPHLENLPSVEVNARRPRFNGSMNESWKEVSQEGRLAFQALFTRDVLPQSFSPPHAKNAKELPKEGTSTAKDDSIGSYSFANEAGERNSKIRHIGFKPYKRCSVEAEDNRSSAHDQISNKRARVE</sequence>
<dbReference type="InterPro" id="IPR009057">
    <property type="entry name" value="Homeodomain-like_sf"/>
</dbReference>
<feature type="compositionally biased region" description="Polar residues" evidence="5">
    <location>
        <begin position="519"/>
        <end position="529"/>
    </location>
</feature>
<dbReference type="Gene3D" id="1.10.10.60">
    <property type="entry name" value="Homeodomain-like"/>
    <property type="match status" value="1"/>
</dbReference>
<evidence type="ECO:0000256" key="2">
    <source>
        <dbReference type="ARBA" id="ARBA00023125"/>
    </source>
</evidence>